<dbReference type="InterPro" id="IPR037401">
    <property type="entry name" value="SnoaL-like"/>
</dbReference>
<evidence type="ECO:0000256" key="1">
    <source>
        <dbReference type="SAM" id="MobiDB-lite"/>
    </source>
</evidence>
<evidence type="ECO:0000313" key="4">
    <source>
        <dbReference type="Proteomes" id="UP000323671"/>
    </source>
</evidence>
<dbReference type="KEGG" id="otr:OTERR_22640"/>
<dbReference type="PANTHER" id="PTHR34957:SF1">
    <property type="entry name" value="NUCLEAR TRANSPORT FACTOR 2 (NTF2) FAMILY PROTEIN"/>
    <property type="match status" value="1"/>
</dbReference>
<dbReference type="SUPFAM" id="SSF54427">
    <property type="entry name" value="NTF2-like"/>
    <property type="match status" value="1"/>
</dbReference>
<dbReference type="AlphaFoldDB" id="A0A5C1EA12"/>
<accession>A0A5C1EA12</accession>
<dbReference type="InterPro" id="IPR032710">
    <property type="entry name" value="NTF2-like_dom_sf"/>
</dbReference>
<protein>
    <recommendedName>
        <fullName evidence="2">SnoaL-like domain-containing protein</fullName>
    </recommendedName>
</protein>
<evidence type="ECO:0000259" key="2">
    <source>
        <dbReference type="Pfam" id="PF13474"/>
    </source>
</evidence>
<dbReference type="Gene3D" id="3.10.450.50">
    <property type="match status" value="1"/>
</dbReference>
<sequence length="150" mass="16502">MSESPRHHPRAHFPTPEDAEAAFYDAIERADLEALMAVWCEDEEIVCIHPGGPRLIGLAAVRSAWQAIFDGPRFRLRVAQRARWQSGLMAVHNVVEVPSLADDPETQDPVFATNVYVRGADGWRLVAHHAGLGPEADESPNAGDAPRVLH</sequence>
<dbReference type="Pfam" id="PF13474">
    <property type="entry name" value="SnoaL_3"/>
    <property type="match status" value="1"/>
</dbReference>
<name>A0A5C1EA12_9RHOO</name>
<organism evidence="3 4">
    <name type="scientific">Oryzomicrobium terrae</name>
    <dbReference type="NCBI Taxonomy" id="1735038"/>
    <lineage>
        <taxon>Bacteria</taxon>
        <taxon>Pseudomonadati</taxon>
        <taxon>Pseudomonadota</taxon>
        <taxon>Betaproteobacteria</taxon>
        <taxon>Rhodocyclales</taxon>
        <taxon>Rhodocyclaceae</taxon>
        <taxon>Oryzomicrobium</taxon>
    </lineage>
</organism>
<feature type="domain" description="SnoaL-like" evidence="2">
    <location>
        <begin position="21"/>
        <end position="130"/>
    </location>
</feature>
<gene>
    <name evidence="3" type="ORF">OTERR_22640</name>
</gene>
<dbReference type="RefSeq" id="WP_054621180.1">
    <property type="nucleotide sequence ID" value="NZ_CP022579.1"/>
</dbReference>
<reference evidence="3 4" key="1">
    <citation type="submission" date="2017-07" db="EMBL/GenBank/DDBJ databases">
        <title>Complete genome sequence of Oryzomicrobium terrae TPP412.</title>
        <authorList>
            <person name="Chiu L.-W."/>
            <person name="Lo K.-J."/>
            <person name="Tsai Y.-M."/>
            <person name="Lin S.-S."/>
            <person name="Kuo C.-H."/>
            <person name="Liu C.-T."/>
        </authorList>
    </citation>
    <scope>NUCLEOTIDE SEQUENCE [LARGE SCALE GENOMIC DNA]</scope>
    <source>
        <strain evidence="3 4">TPP412</strain>
    </source>
</reference>
<evidence type="ECO:0000313" key="3">
    <source>
        <dbReference type="EMBL" id="QEL65740.1"/>
    </source>
</evidence>
<dbReference type="Proteomes" id="UP000323671">
    <property type="component" value="Chromosome"/>
</dbReference>
<proteinExistence type="predicted"/>
<keyword evidence="4" id="KW-1185">Reference proteome</keyword>
<dbReference type="EMBL" id="CP022579">
    <property type="protein sequence ID" value="QEL65740.1"/>
    <property type="molecule type" value="Genomic_DNA"/>
</dbReference>
<feature type="region of interest" description="Disordered" evidence="1">
    <location>
        <begin position="131"/>
        <end position="150"/>
    </location>
</feature>
<dbReference type="PANTHER" id="PTHR34957">
    <property type="entry name" value="NUCLEAR TRANSPORT FACTOR 2 (NTF2) FAMILY PROTEIN"/>
    <property type="match status" value="1"/>
</dbReference>